<dbReference type="Proteomes" id="UP001268577">
    <property type="component" value="Unassembled WGS sequence"/>
</dbReference>
<evidence type="ECO:0000259" key="1">
    <source>
        <dbReference type="Pfam" id="PF22526"/>
    </source>
</evidence>
<name>A0AAW8U4Q0_9ENTE</name>
<dbReference type="RefSeq" id="WP_311985457.1">
    <property type="nucleotide sequence ID" value="NZ_JARQBZ010000020.1"/>
</dbReference>
<evidence type="ECO:0000313" key="2">
    <source>
        <dbReference type="EMBL" id="MDT2834528.1"/>
    </source>
</evidence>
<dbReference type="EMBL" id="JARQBZ010000020">
    <property type="protein sequence ID" value="MDT2834528.1"/>
    <property type="molecule type" value="Genomic_DNA"/>
</dbReference>
<organism evidence="2 3">
    <name type="scientific">Vagococcus carniphilus</name>
    <dbReference type="NCBI Taxonomy" id="218144"/>
    <lineage>
        <taxon>Bacteria</taxon>
        <taxon>Bacillati</taxon>
        <taxon>Bacillota</taxon>
        <taxon>Bacilli</taxon>
        <taxon>Lactobacillales</taxon>
        <taxon>Enterococcaceae</taxon>
        <taxon>Vagococcus</taxon>
    </lineage>
</organism>
<feature type="domain" description="DUF7000" evidence="1">
    <location>
        <begin position="6"/>
        <end position="158"/>
    </location>
</feature>
<accession>A0AAW8U4Q0</accession>
<dbReference type="AlphaFoldDB" id="A0AAW8U4Q0"/>
<comment type="caution">
    <text evidence="2">The sequence shown here is derived from an EMBL/GenBank/DDBJ whole genome shotgun (WGS) entry which is preliminary data.</text>
</comment>
<evidence type="ECO:0000313" key="3">
    <source>
        <dbReference type="Proteomes" id="UP001268577"/>
    </source>
</evidence>
<sequence length="159" mass="18958">MSDNLSQNIKAYQEVVYEKGPVVEAYFELIHFVRKLRTDFTKTTKAYKAGNVSEGYLDFTYFPIFNEELREKKLKYGIVLNHQLMQFELWLMAHNESGKRKYWNQLKNTPWNEEKTEEMKYSVLEAVLEIEPDFNDLDRLSQTIINQCLLEIEAINPYL</sequence>
<proteinExistence type="predicted"/>
<dbReference type="InterPro" id="IPR054269">
    <property type="entry name" value="DUF7000"/>
</dbReference>
<dbReference type="Pfam" id="PF22526">
    <property type="entry name" value="DUF7000"/>
    <property type="match status" value="1"/>
</dbReference>
<reference evidence="2" key="1">
    <citation type="submission" date="2023-03" db="EMBL/GenBank/DDBJ databases">
        <authorList>
            <person name="Shen W."/>
            <person name="Cai J."/>
        </authorList>
    </citation>
    <scope>NUCLEOTIDE SEQUENCE</scope>
    <source>
        <strain evidence="2">P96-3</strain>
    </source>
</reference>
<protein>
    <recommendedName>
        <fullName evidence="1">DUF7000 domain-containing protein</fullName>
    </recommendedName>
</protein>
<gene>
    <name evidence="2" type="ORF">P7H70_10825</name>
</gene>